<evidence type="ECO:0000313" key="2">
    <source>
        <dbReference type="EMBL" id="KWV59782.1"/>
    </source>
</evidence>
<feature type="region of interest" description="Disordered" evidence="1">
    <location>
        <begin position="1"/>
        <end position="43"/>
    </location>
</feature>
<protein>
    <submittedName>
        <fullName evidence="2">Uncharacterized protein</fullName>
    </submittedName>
</protein>
<name>A0A120FRA3_9HYPH</name>
<keyword evidence="3" id="KW-1185">Reference proteome</keyword>
<evidence type="ECO:0000256" key="1">
    <source>
        <dbReference type="SAM" id="MobiDB-lite"/>
    </source>
</evidence>
<accession>A0A120FRA3</accession>
<organism evidence="2 3">
    <name type="scientific">Rhizobium altiplani</name>
    <dbReference type="NCBI Taxonomy" id="1864509"/>
    <lineage>
        <taxon>Bacteria</taxon>
        <taxon>Pseudomonadati</taxon>
        <taxon>Pseudomonadota</taxon>
        <taxon>Alphaproteobacteria</taxon>
        <taxon>Hyphomicrobiales</taxon>
        <taxon>Rhizobiaceae</taxon>
        <taxon>Rhizobium/Agrobacterium group</taxon>
        <taxon>Rhizobium</taxon>
    </lineage>
</organism>
<evidence type="ECO:0000313" key="3">
    <source>
        <dbReference type="Proteomes" id="UP000068164"/>
    </source>
</evidence>
<comment type="caution">
    <text evidence="2">The sequence shown here is derived from an EMBL/GenBank/DDBJ whole genome shotgun (WGS) entry which is preliminary data.</text>
</comment>
<sequence length="86" mass="9133">MSLEPIASRSSGSHFPAKASKPKPWSIGLQRLKDGNQLTSPPETLLTQLGSECVSYIEANPFPAREQTNLASAVKLSALRSHTGSG</sequence>
<proteinExistence type="predicted"/>
<dbReference type="Proteomes" id="UP000068164">
    <property type="component" value="Unassembled WGS sequence"/>
</dbReference>
<dbReference type="EMBL" id="LNCD01000005">
    <property type="protein sequence ID" value="KWV59782.1"/>
    <property type="molecule type" value="Genomic_DNA"/>
</dbReference>
<dbReference type="AlphaFoldDB" id="A0A120FRA3"/>
<reference evidence="2 3" key="1">
    <citation type="submission" date="2015-11" db="EMBL/GenBank/DDBJ databases">
        <title>Draft Genome Sequence of the Strain BR 10423 (Rhizobium sp.) isolated from nodules of Mimosa pudica.</title>
        <authorList>
            <person name="Barauna A.C."/>
            <person name="Zilli J.E."/>
            <person name="Simoes-Araujo J.L."/>
            <person name="Reis V.M."/>
            <person name="James E.K."/>
            <person name="Reis F.B.Jr."/>
            <person name="Rouws L.F."/>
            <person name="Passos S.R."/>
            <person name="Gois S.R."/>
        </authorList>
    </citation>
    <scope>NUCLEOTIDE SEQUENCE [LARGE SCALE GENOMIC DNA]</scope>
    <source>
        <strain evidence="2 3">BR10423</strain>
    </source>
</reference>
<gene>
    <name evidence="2" type="ORF">AS026_27905</name>
</gene>